<dbReference type="Proteomes" id="UP001153328">
    <property type="component" value="Unassembled WGS sequence"/>
</dbReference>
<keyword evidence="2" id="KW-0378">Hydrolase</keyword>
<reference evidence="2" key="1">
    <citation type="submission" date="2021-06" db="EMBL/GenBank/DDBJ databases">
        <authorList>
            <person name="Arsene-Ploetze F."/>
        </authorList>
    </citation>
    <scope>NUCLEOTIDE SEQUENCE</scope>
    <source>
        <strain evidence="2">SBRY1</strain>
    </source>
</reference>
<dbReference type="PANTHER" id="PTHR37946">
    <property type="entry name" value="SLL1969 PROTEIN"/>
    <property type="match status" value="1"/>
</dbReference>
<protein>
    <submittedName>
        <fullName evidence="2">Alpha/beta hydrolase family protein</fullName>
    </submittedName>
</protein>
<dbReference type="GO" id="GO:0016787">
    <property type="term" value="F:hydrolase activity"/>
    <property type="evidence" value="ECO:0007669"/>
    <property type="project" value="UniProtKB-KW"/>
</dbReference>
<keyword evidence="3" id="KW-1185">Reference proteome</keyword>
<comment type="caution">
    <text evidence="2">The sequence shown here is derived from an EMBL/GenBank/DDBJ whole genome shotgun (WGS) entry which is preliminary data.</text>
</comment>
<dbReference type="Gene3D" id="3.40.50.1820">
    <property type="entry name" value="alpha/beta hydrolase"/>
    <property type="match status" value="1"/>
</dbReference>
<feature type="domain" description="Effector-associated" evidence="1">
    <location>
        <begin position="300"/>
        <end position="381"/>
    </location>
</feature>
<evidence type="ECO:0000259" key="1">
    <source>
        <dbReference type="Pfam" id="PF19956"/>
    </source>
</evidence>
<gene>
    <name evidence="2" type="ORF">SBRY_120049</name>
</gene>
<sequence length="385" mass="41469">MSSQPQPRLGVVLVHGFISGPQMWQPLQHLITADSDLAGVDTLPFGYATGLFMPAPHRALPTLDTVADSLKEYLDTHAAEYGRLVLVAHSQGGLVVQRWLARMLAEGRGRDLAAVARVVLLACPNNGSQIALSLRRGLLRRNPQERQLRPLTEQVTDTQRIVIRDVVNATAVTDRTCPIPFSVYAGETDRVVPPASARSVFPDAAVLPGDHRAIARPDSPDHRVYRTLKRLIRAELEVREVPPPAAPVTPASAPAPLAASAPAAVPAAAPVPAPAPSREAVRPAAAYSFPDTLRVVAAAERITGMDDPDVRLQVVDLMRQRLAPEWGFSAAYRATTRDHLVEIVERCRTHAAAPAALGAFLAAVVLLRPDEAATVELRRIVGDPR</sequence>
<dbReference type="InterPro" id="IPR029058">
    <property type="entry name" value="AB_hydrolase_fold"/>
</dbReference>
<dbReference type="AlphaFoldDB" id="A0A9W4GZS3"/>
<evidence type="ECO:0000313" key="3">
    <source>
        <dbReference type="Proteomes" id="UP001153328"/>
    </source>
</evidence>
<dbReference type="Pfam" id="PF19956">
    <property type="entry name" value="EAD2"/>
    <property type="match status" value="1"/>
</dbReference>
<accession>A0A9W4GZS3</accession>
<dbReference type="PANTHER" id="PTHR37946:SF1">
    <property type="entry name" value="SLL1969 PROTEIN"/>
    <property type="match status" value="1"/>
</dbReference>
<dbReference type="InterPro" id="IPR045431">
    <property type="entry name" value="EAD2"/>
</dbReference>
<proteinExistence type="predicted"/>
<evidence type="ECO:0000313" key="2">
    <source>
        <dbReference type="EMBL" id="CAG7617653.1"/>
    </source>
</evidence>
<dbReference type="SUPFAM" id="SSF53474">
    <property type="entry name" value="alpha/beta-Hydrolases"/>
    <property type="match status" value="1"/>
</dbReference>
<dbReference type="RefSeq" id="WP_205045930.1">
    <property type="nucleotide sequence ID" value="NZ_CAJVAX010000004.1"/>
</dbReference>
<name>A0A9W4GZS3_9ACTN</name>
<dbReference type="EMBL" id="CAJVAX010000004">
    <property type="protein sequence ID" value="CAG7617653.1"/>
    <property type="molecule type" value="Genomic_DNA"/>
</dbReference>
<organism evidence="2 3">
    <name type="scientific">Actinacidiphila bryophytorum</name>
    <dbReference type="NCBI Taxonomy" id="1436133"/>
    <lineage>
        <taxon>Bacteria</taxon>
        <taxon>Bacillati</taxon>
        <taxon>Actinomycetota</taxon>
        <taxon>Actinomycetes</taxon>
        <taxon>Kitasatosporales</taxon>
        <taxon>Streptomycetaceae</taxon>
        <taxon>Actinacidiphila</taxon>
    </lineage>
</organism>